<feature type="transmembrane region" description="Helical" evidence="2">
    <location>
        <begin position="165"/>
        <end position="189"/>
    </location>
</feature>
<name>A0ABR1J5D8_9AGAR</name>
<sequence>MEFRILEIFHLLVLTHYSSGVICLPITSIPSSELSAFQNHFTRVPGATERVSSTSSRGSSDSTVAPEFWEKKNQASALLTADQDIRSLQRKPIQQLEMRGLPNSDLEAGSNRHITKDSETYPLSQTINLLASSSFPGSVTTSVIANADRSSTASSSRRISVNIPAMIGGIVGGSVLLTLLVLVQVIYYWCHYDAEEKPWNSAHTLRFDSEDPSDSDN</sequence>
<protein>
    <submittedName>
        <fullName evidence="4">Uncharacterized protein</fullName>
    </submittedName>
</protein>
<keyword evidence="2" id="KW-0812">Transmembrane</keyword>
<gene>
    <name evidence="4" type="ORF">VKT23_012520</name>
</gene>
<evidence type="ECO:0000256" key="2">
    <source>
        <dbReference type="SAM" id="Phobius"/>
    </source>
</evidence>
<reference evidence="4 5" key="1">
    <citation type="submission" date="2024-01" db="EMBL/GenBank/DDBJ databases">
        <title>A draft genome for the cacao thread blight pathogen Marasmiellus scandens.</title>
        <authorList>
            <person name="Baruah I.K."/>
            <person name="Leung J."/>
            <person name="Bukari Y."/>
            <person name="Amoako-Attah I."/>
            <person name="Meinhardt L.W."/>
            <person name="Bailey B.A."/>
            <person name="Cohen S.P."/>
        </authorList>
    </citation>
    <scope>NUCLEOTIDE SEQUENCE [LARGE SCALE GENOMIC DNA]</scope>
    <source>
        <strain evidence="4 5">GH-19</strain>
    </source>
</reference>
<keyword evidence="2" id="KW-1133">Transmembrane helix</keyword>
<accession>A0ABR1J5D8</accession>
<feature type="compositionally biased region" description="Low complexity" evidence="1">
    <location>
        <begin position="50"/>
        <end position="64"/>
    </location>
</feature>
<feature type="chain" id="PRO_5045129295" evidence="3">
    <location>
        <begin position="21"/>
        <end position="217"/>
    </location>
</feature>
<evidence type="ECO:0000256" key="3">
    <source>
        <dbReference type="SAM" id="SignalP"/>
    </source>
</evidence>
<keyword evidence="3" id="KW-0732">Signal</keyword>
<comment type="caution">
    <text evidence="4">The sequence shown here is derived from an EMBL/GenBank/DDBJ whole genome shotgun (WGS) entry which is preliminary data.</text>
</comment>
<evidence type="ECO:0000256" key="1">
    <source>
        <dbReference type="SAM" id="MobiDB-lite"/>
    </source>
</evidence>
<keyword evidence="2" id="KW-0472">Membrane</keyword>
<feature type="signal peptide" evidence="3">
    <location>
        <begin position="1"/>
        <end position="20"/>
    </location>
</feature>
<evidence type="ECO:0000313" key="5">
    <source>
        <dbReference type="Proteomes" id="UP001498398"/>
    </source>
</evidence>
<organism evidence="4 5">
    <name type="scientific">Marasmiellus scandens</name>
    <dbReference type="NCBI Taxonomy" id="2682957"/>
    <lineage>
        <taxon>Eukaryota</taxon>
        <taxon>Fungi</taxon>
        <taxon>Dikarya</taxon>
        <taxon>Basidiomycota</taxon>
        <taxon>Agaricomycotina</taxon>
        <taxon>Agaricomycetes</taxon>
        <taxon>Agaricomycetidae</taxon>
        <taxon>Agaricales</taxon>
        <taxon>Marasmiineae</taxon>
        <taxon>Omphalotaceae</taxon>
        <taxon>Marasmiellus</taxon>
    </lineage>
</organism>
<dbReference type="EMBL" id="JBANRG010000031">
    <property type="protein sequence ID" value="KAK7451188.1"/>
    <property type="molecule type" value="Genomic_DNA"/>
</dbReference>
<evidence type="ECO:0000313" key="4">
    <source>
        <dbReference type="EMBL" id="KAK7451188.1"/>
    </source>
</evidence>
<keyword evidence="5" id="KW-1185">Reference proteome</keyword>
<feature type="region of interest" description="Disordered" evidence="1">
    <location>
        <begin position="47"/>
        <end position="66"/>
    </location>
</feature>
<dbReference type="Proteomes" id="UP001498398">
    <property type="component" value="Unassembled WGS sequence"/>
</dbReference>
<proteinExistence type="predicted"/>